<evidence type="ECO:0000256" key="8">
    <source>
        <dbReference type="HAMAP-Rule" id="MF_00912"/>
    </source>
</evidence>
<dbReference type="KEGG" id="sins:PW252_02715"/>
<dbReference type="PANTHER" id="PTHR37820:SF1">
    <property type="entry name" value="CELL DIVISION PROTEIN FTSQ"/>
    <property type="match status" value="1"/>
</dbReference>
<dbReference type="InterPro" id="IPR026580">
    <property type="entry name" value="DivIB"/>
</dbReference>
<dbReference type="Pfam" id="PF03799">
    <property type="entry name" value="FtsQ_DivIB_C"/>
    <property type="match status" value="1"/>
</dbReference>
<feature type="transmembrane region" description="Helical" evidence="8">
    <location>
        <begin position="98"/>
        <end position="120"/>
    </location>
</feature>
<dbReference type="RefSeq" id="WP_248050437.1">
    <property type="nucleotide sequence ID" value="NZ_CP118735.1"/>
</dbReference>
<dbReference type="EMBL" id="CP118735">
    <property type="protein sequence ID" value="WNY51579.1"/>
    <property type="molecule type" value="Genomic_DNA"/>
</dbReference>
<name>A0AA96VP06_9STRE</name>
<evidence type="ECO:0000256" key="2">
    <source>
        <dbReference type="ARBA" id="ARBA00022475"/>
    </source>
</evidence>
<dbReference type="InterPro" id="IPR034746">
    <property type="entry name" value="POTRA"/>
</dbReference>
<evidence type="ECO:0000256" key="7">
    <source>
        <dbReference type="ARBA" id="ARBA00023306"/>
    </source>
</evidence>
<dbReference type="HAMAP" id="MF_00912">
    <property type="entry name" value="DivIB"/>
    <property type="match status" value="1"/>
</dbReference>
<protein>
    <recommendedName>
        <fullName evidence="8">Cell division protein DivIB</fullName>
    </recommendedName>
</protein>
<reference evidence="11" key="1">
    <citation type="submission" date="2023-02" db="EMBL/GenBank/DDBJ databases">
        <title>Streptococcus sp. Genome Sequencing and Assembly.</title>
        <authorList>
            <person name="Shore S.M."/>
            <person name="Nicholson T.L."/>
        </authorList>
    </citation>
    <scope>NUCLEOTIDE SEQUENCE</scope>
    <source>
        <strain evidence="11">29887</strain>
    </source>
</reference>
<dbReference type="GO" id="GO:0032153">
    <property type="term" value="C:cell division site"/>
    <property type="evidence" value="ECO:0007669"/>
    <property type="project" value="UniProtKB-UniRule"/>
</dbReference>
<organism evidence="11">
    <name type="scientific">Streptococcus iners</name>
    <dbReference type="NCBI Taxonomy" id="3028084"/>
    <lineage>
        <taxon>Bacteria</taxon>
        <taxon>Bacillati</taxon>
        <taxon>Bacillota</taxon>
        <taxon>Bacilli</taxon>
        <taxon>Lactobacillales</taxon>
        <taxon>Streptococcaceae</taxon>
        <taxon>Streptococcus</taxon>
    </lineage>
</organism>
<feature type="domain" description="POTRA" evidence="10">
    <location>
        <begin position="124"/>
        <end position="195"/>
    </location>
</feature>
<sequence>MTEKNDKEPTIHDQTDIEVPSMEASQEEKSAFFEQWKAKHQAYLASKVKADDSEEVPSIVQEKKKLFQGIKKPGKLSSVPKNKLEGKKIKQVEIPKKVIWKSVPILVVSLLLAALSLYFISPTSKAKDIVVKGQDKLTAEQVIKYSLISEKDYVLTTLLNASAYAENVKKNNPSVETSEISYQFPNQFTIRIKEYAIIGYIQQNNQLYPVLSSGNVGTEAVAADFLPETYTTIQLSDKNQVKQLAIALGEIEPTIREKIQTVSLTPSQVTADLLTFSMTDGNTVMVPLSELTEKLVYYDKIAAEAEGPITIDMEVGIYRYSSEI</sequence>
<evidence type="ECO:0000256" key="3">
    <source>
        <dbReference type="ARBA" id="ARBA00022618"/>
    </source>
</evidence>
<keyword evidence="5 8" id="KW-1133">Transmembrane helix</keyword>
<evidence type="ECO:0000256" key="1">
    <source>
        <dbReference type="ARBA" id="ARBA00004370"/>
    </source>
</evidence>
<comment type="similarity">
    <text evidence="8">Belongs to the FtsQ/DivIB family. DivIB subfamily.</text>
</comment>
<keyword evidence="3 8" id="KW-0132">Cell division</keyword>
<dbReference type="PANTHER" id="PTHR37820">
    <property type="entry name" value="CELL DIVISION PROTEIN DIVIB"/>
    <property type="match status" value="1"/>
</dbReference>
<evidence type="ECO:0000256" key="5">
    <source>
        <dbReference type="ARBA" id="ARBA00022989"/>
    </source>
</evidence>
<comment type="subcellular location">
    <subcellularLocation>
        <location evidence="8">Cell membrane</location>
        <topology evidence="8">Single-pass type II membrane protein</topology>
    </subcellularLocation>
    <subcellularLocation>
        <location evidence="1">Membrane</location>
    </subcellularLocation>
    <text evidence="8">Localizes to the division septum.</text>
</comment>
<feature type="region of interest" description="Disordered" evidence="9">
    <location>
        <begin position="1"/>
        <end position="28"/>
    </location>
</feature>
<evidence type="ECO:0000256" key="4">
    <source>
        <dbReference type="ARBA" id="ARBA00022692"/>
    </source>
</evidence>
<keyword evidence="2 8" id="KW-1003">Cell membrane</keyword>
<evidence type="ECO:0000259" key="10">
    <source>
        <dbReference type="PROSITE" id="PS51779"/>
    </source>
</evidence>
<dbReference type="Gene3D" id="3.40.50.10960">
    <property type="match status" value="1"/>
</dbReference>
<feature type="compositionally biased region" description="Basic and acidic residues" evidence="9">
    <location>
        <begin position="1"/>
        <end position="15"/>
    </location>
</feature>
<keyword evidence="6 8" id="KW-0472">Membrane</keyword>
<comment type="function">
    <text evidence="8">Cell division protein that may be involved in stabilizing or promoting the assembly of the division complex.</text>
</comment>
<dbReference type="InterPro" id="IPR050487">
    <property type="entry name" value="FtsQ_DivIB"/>
</dbReference>
<gene>
    <name evidence="8" type="primary">divIB</name>
    <name evidence="11" type="ORF">PW252_02715</name>
</gene>
<dbReference type="PROSITE" id="PS51779">
    <property type="entry name" value="POTRA"/>
    <property type="match status" value="1"/>
</dbReference>
<dbReference type="GO" id="GO:0005886">
    <property type="term" value="C:plasma membrane"/>
    <property type="evidence" value="ECO:0007669"/>
    <property type="project" value="UniProtKB-SubCell"/>
</dbReference>
<keyword evidence="4 8" id="KW-0812">Transmembrane</keyword>
<dbReference type="AlphaFoldDB" id="A0AA96VP06"/>
<keyword evidence="7 8" id="KW-0131">Cell cycle</keyword>
<proteinExistence type="inferred from homology"/>
<evidence type="ECO:0000313" key="11">
    <source>
        <dbReference type="EMBL" id="WNY51579.1"/>
    </source>
</evidence>
<dbReference type="InterPro" id="IPR013685">
    <property type="entry name" value="POTRA_FtsQ_type"/>
</dbReference>
<evidence type="ECO:0000256" key="6">
    <source>
        <dbReference type="ARBA" id="ARBA00023136"/>
    </source>
</evidence>
<dbReference type="GO" id="GO:0043093">
    <property type="term" value="P:FtsZ-dependent cytokinesis"/>
    <property type="evidence" value="ECO:0007669"/>
    <property type="project" value="UniProtKB-UniRule"/>
</dbReference>
<dbReference type="Pfam" id="PF08478">
    <property type="entry name" value="POTRA_1"/>
    <property type="match status" value="1"/>
</dbReference>
<accession>A0AA96VP06</accession>
<evidence type="ECO:0000256" key="9">
    <source>
        <dbReference type="SAM" id="MobiDB-lite"/>
    </source>
</evidence>
<dbReference type="InterPro" id="IPR005548">
    <property type="entry name" value="Cell_div_FtsQ/DivIB_C"/>
</dbReference>